<dbReference type="Gene3D" id="3.20.20.100">
    <property type="entry name" value="NADP-dependent oxidoreductase domain"/>
    <property type="match status" value="1"/>
</dbReference>
<dbReference type="GO" id="GO:0005737">
    <property type="term" value="C:cytoplasm"/>
    <property type="evidence" value="ECO:0007669"/>
    <property type="project" value="TreeGrafter"/>
</dbReference>
<dbReference type="GO" id="GO:0016491">
    <property type="term" value="F:oxidoreductase activity"/>
    <property type="evidence" value="ECO:0007669"/>
    <property type="project" value="UniProtKB-KW"/>
</dbReference>
<dbReference type="SUPFAM" id="SSF51430">
    <property type="entry name" value="NAD(P)-linked oxidoreductase"/>
    <property type="match status" value="1"/>
</dbReference>
<dbReference type="Pfam" id="PF00248">
    <property type="entry name" value="Aldo_ket_red"/>
    <property type="match status" value="1"/>
</dbReference>
<dbReference type="EMBL" id="JAVRRD010000005">
    <property type="protein sequence ID" value="KAK5058968.1"/>
    <property type="molecule type" value="Genomic_DNA"/>
</dbReference>
<evidence type="ECO:0000313" key="3">
    <source>
        <dbReference type="EMBL" id="KAK5058968.1"/>
    </source>
</evidence>
<accession>A0AAV9NMA4</accession>
<keyword evidence="1" id="KW-0560">Oxidoreductase</keyword>
<dbReference type="Proteomes" id="UP001358417">
    <property type="component" value="Unassembled WGS sequence"/>
</dbReference>
<dbReference type="GeneID" id="89979386"/>
<dbReference type="InterPro" id="IPR020471">
    <property type="entry name" value="AKR"/>
</dbReference>
<reference evidence="3 4" key="1">
    <citation type="submission" date="2023-08" db="EMBL/GenBank/DDBJ databases">
        <title>Black Yeasts Isolated from many extreme environments.</title>
        <authorList>
            <person name="Coleine C."/>
            <person name="Stajich J.E."/>
            <person name="Selbmann L."/>
        </authorList>
    </citation>
    <scope>NUCLEOTIDE SEQUENCE [LARGE SCALE GENOMIC DNA]</scope>
    <source>
        <strain evidence="3 4">CCFEE 5792</strain>
    </source>
</reference>
<gene>
    <name evidence="3" type="ORF">LTR84_011232</name>
</gene>
<proteinExistence type="predicted"/>
<dbReference type="AlphaFoldDB" id="A0AAV9NMA4"/>
<dbReference type="InterPro" id="IPR050791">
    <property type="entry name" value="Aldo-Keto_reductase"/>
</dbReference>
<comment type="caution">
    <text evidence="3">The sequence shown here is derived from an EMBL/GenBank/DDBJ whole genome shotgun (WGS) entry which is preliminary data.</text>
</comment>
<name>A0AAV9NMA4_9EURO</name>
<dbReference type="InterPro" id="IPR036812">
    <property type="entry name" value="NAD(P)_OxRdtase_dom_sf"/>
</dbReference>
<sequence length="346" mass="38876">MALPYPLPTRQLGTSGPVVPAMSFGLMSLGGAYGAAGTDEDRFKVLDAAYDLGARHWDDADIYGDTEELVGKWFERNPEKRKDIFLTTKFGIVINDQGMSLRSDVEYLRAAVERSLKKLKTDYIDLYYCHRVDGKTPIEETLKVMVELKNEGKIKNIGLSEVSVDTLKRASKIHHITAVQIEYSPWILDIERGEKGNAGLLDTCNELGTAIVAYSPLGRGFLTGTITSPEQVKGDWRGAIPRFQKEFFDRNMELTNKFKDIAEKKGLTTSQLVLAWLMRQGEQIHVLFGTRSAERLKENLFAVTVQLTDEENKTLRALSEKTQNLGLRYPEAMSVIMNYETPALKA</sequence>
<feature type="domain" description="NADP-dependent oxidoreductase" evidence="2">
    <location>
        <begin position="22"/>
        <end position="319"/>
    </location>
</feature>
<dbReference type="PANTHER" id="PTHR43625">
    <property type="entry name" value="AFLATOXIN B1 ALDEHYDE REDUCTASE"/>
    <property type="match status" value="1"/>
</dbReference>
<evidence type="ECO:0000259" key="2">
    <source>
        <dbReference type="Pfam" id="PF00248"/>
    </source>
</evidence>
<dbReference type="RefSeq" id="XP_064709491.1">
    <property type="nucleotide sequence ID" value="XM_064854765.1"/>
</dbReference>
<dbReference type="InterPro" id="IPR023210">
    <property type="entry name" value="NADP_OxRdtase_dom"/>
</dbReference>
<protein>
    <recommendedName>
        <fullName evidence="2">NADP-dependent oxidoreductase domain-containing protein</fullName>
    </recommendedName>
</protein>
<organism evidence="3 4">
    <name type="scientific">Exophiala bonariae</name>
    <dbReference type="NCBI Taxonomy" id="1690606"/>
    <lineage>
        <taxon>Eukaryota</taxon>
        <taxon>Fungi</taxon>
        <taxon>Dikarya</taxon>
        <taxon>Ascomycota</taxon>
        <taxon>Pezizomycotina</taxon>
        <taxon>Eurotiomycetes</taxon>
        <taxon>Chaetothyriomycetidae</taxon>
        <taxon>Chaetothyriales</taxon>
        <taxon>Herpotrichiellaceae</taxon>
        <taxon>Exophiala</taxon>
    </lineage>
</organism>
<evidence type="ECO:0000313" key="4">
    <source>
        <dbReference type="Proteomes" id="UP001358417"/>
    </source>
</evidence>
<keyword evidence="4" id="KW-1185">Reference proteome</keyword>
<evidence type="ECO:0000256" key="1">
    <source>
        <dbReference type="ARBA" id="ARBA00023002"/>
    </source>
</evidence>
<dbReference type="PANTHER" id="PTHR43625:SF40">
    <property type="entry name" value="ALDO-KETO REDUCTASE YAKC [NADP(+)]"/>
    <property type="match status" value="1"/>
</dbReference>
<dbReference type="PRINTS" id="PR00069">
    <property type="entry name" value="ALDKETRDTASE"/>
</dbReference>